<dbReference type="AlphaFoldDB" id="A0A1M7TDY2"/>
<accession>A0A1M7TDY2</accession>
<reference evidence="1 2" key="1">
    <citation type="submission" date="2016-12" db="EMBL/GenBank/DDBJ databases">
        <authorList>
            <person name="Song W.-J."/>
            <person name="Kurnit D.M."/>
        </authorList>
    </citation>
    <scope>NUCLEOTIDE SEQUENCE [LARGE SCALE GENOMIC DNA]</scope>
    <source>
        <strain evidence="1 2">DSM 43162</strain>
    </source>
</reference>
<evidence type="ECO:0000313" key="1">
    <source>
        <dbReference type="EMBL" id="SHN68903.1"/>
    </source>
</evidence>
<gene>
    <name evidence="1" type="ORF">SAMN05660350_01609</name>
</gene>
<organism evidence="1 2">
    <name type="scientific">Geodermatophilus obscurus</name>
    <dbReference type="NCBI Taxonomy" id="1861"/>
    <lineage>
        <taxon>Bacteria</taxon>
        <taxon>Bacillati</taxon>
        <taxon>Actinomycetota</taxon>
        <taxon>Actinomycetes</taxon>
        <taxon>Geodermatophilales</taxon>
        <taxon>Geodermatophilaceae</taxon>
        <taxon>Geodermatophilus</taxon>
    </lineage>
</organism>
<name>A0A1M7TDY2_9ACTN</name>
<dbReference type="EMBL" id="FRDM01000006">
    <property type="protein sequence ID" value="SHN68903.1"/>
    <property type="molecule type" value="Genomic_DNA"/>
</dbReference>
<protein>
    <submittedName>
        <fullName evidence="1">Uncharacterized protein</fullName>
    </submittedName>
</protein>
<evidence type="ECO:0000313" key="2">
    <source>
        <dbReference type="Proteomes" id="UP000184428"/>
    </source>
</evidence>
<dbReference type="Proteomes" id="UP000184428">
    <property type="component" value="Unassembled WGS sequence"/>
</dbReference>
<proteinExistence type="predicted"/>
<sequence>MQRGRRSGVAAEPHGGWVRTVVAVRTGRVHGALPGPRASPVG</sequence>